<dbReference type="PANTHER" id="PTHR12143">
    <property type="entry name" value="PEPTIDE N-GLYCANASE PNGASE -RELATED"/>
    <property type="match status" value="1"/>
</dbReference>
<dbReference type="InterPro" id="IPR014718">
    <property type="entry name" value="GH-type_carb-bd"/>
</dbReference>
<dbReference type="Pfam" id="PF17678">
    <property type="entry name" value="Glyco_hydro_92N"/>
    <property type="match status" value="1"/>
</dbReference>
<dbReference type="Gene3D" id="3.30.2080.10">
    <property type="entry name" value="GH92 mannosidase domain"/>
    <property type="match status" value="1"/>
</dbReference>
<dbReference type="Pfam" id="PF07971">
    <property type="entry name" value="Glyco_hydro_92"/>
    <property type="match status" value="1"/>
</dbReference>
<sequence length="781" mass="86389">MRQLLRTIIASNALIGLVTTPVAIAQPRQATPYDTADPMIGTGGEGHTFPGAVAPFGMVQLSPDTDTTCQIRKCYGHAAGYRYTDPTIQGFSHTHFSGAGHSDLGDFLVMPVSGDDVQLEPGSSDDPGSGYRSRFSHSTEVATPGYYAVTLSDYDVRAEMTAGTRVGVHRYTFPADKAAHLVFDLRTSMYNYPGKVLWSTVRMRDDHTLTGCRQTRGWAPDRILCFAMRFSQPLTGHAFVDTEKNIAYKGFQGPGRGTDTVAYRQGRALVARLDFGKLAKPLEVKVAISSVDEAGALNNLASEPGDFDTIRAKTKAQWQKALGVIDIDAPQATRTNLYTALYHALIAPSVAGDADGRYRGPDNQVHRTKGYTFRSTFSLWDTFRAEQPLLTLIQPEDVNADIIRSLLVSQQDSPFGILPVWQFQGRETWTMIGYHAVPIIADAYLKGIKGFDADEALRAMVASATYGPYGDLKDYMKMGYVPIDKEPEAASKTVEYAYDDWTIARMAQAMGRQDIAQRFYKRAGYWRNTFDPKTGFVRAKKSDGQFRTPFDPTAINYGSDYTEGNAWQYSWFVPQDQTALFKAMGGDKAVVAKLDQMFDYDNSKLDYSHAEDIAGLIGQYIHGNEPSHHVAYLYDYAGAPWKTQGRLKQIVDTQYKPTPDGLSGNDDLGQMSAWLIFTSLGFYPVTPGSLQYVIGRPFVNRAAMHLPNGKTFTVIADHMDGAHPYVGSVTLNGKPLNRSYITHREIMDGGTLHFVMQAQPNKTWATSPASRPYSMSTTRSQ</sequence>
<feature type="domain" description="Glycosyl hydrolase family 92" evidence="3">
    <location>
        <begin position="296"/>
        <end position="757"/>
    </location>
</feature>
<name>A0A840YXH4_9SPHN</name>
<gene>
    <name evidence="5" type="ORF">FHR23_001156</name>
</gene>
<dbReference type="FunFam" id="1.20.1610.10:FF:000001">
    <property type="entry name" value="Putative alpha-1,2-mannosidase"/>
    <property type="match status" value="1"/>
</dbReference>
<dbReference type="NCBIfam" id="TIGR01180">
    <property type="entry name" value="aman2_put"/>
    <property type="match status" value="1"/>
</dbReference>
<feature type="domain" description="Glycosyl hydrolase family 92 N-terminal" evidence="4">
    <location>
        <begin position="37"/>
        <end position="289"/>
    </location>
</feature>
<dbReference type="InterPro" id="IPR012939">
    <property type="entry name" value="Glyco_hydro_92"/>
</dbReference>
<dbReference type="EMBL" id="JACIJI010000001">
    <property type="protein sequence ID" value="MBB5718249.1"/>
    <property type="molecule type" value="Genomic_DNA"/>
</dbReference>
<dbReference type="Gene3D" id="1.20.1050.60">
    <property type="entry name" value="alpha-1,2-mannosidase"/>
    <property type="match status" value="1"/>
</dbReference>
<dbReference type="GO" id="GO:0005829">
    <property type="term" value="C:cytosol"/>
    <property type="evidence" value="ECO:0007669"/>
    <property type="project" value="TreeGrafter"/>
</dbReference>
<feature type="signal peptide" evidence="2">
    <location>
        <begin position="1"/>
        <end position="25"/>
    </location>
</feature>
<dbReference type="InterPro" id="IPR005887">
    <property type="entry name" value="GH92_a_mannosidase_put"/>
</dbReference>
<feature type="chain" id="PRO_5032520613" evidence="2">
    <location>
        <begin position="26"/>
        <end position="781"/>
    </location>
</feature>
<evidence type="ECO:0000313" key="6">
    <source>
        <dbReference type="Proteomes" id="UP000554342"/>
    </source>
</evidence>
<dbReference type="InterPro" id="IPR008928">
    <property type="entry name" value="6-hairpin_glycosidase_sf"/>
</dbReference>
<dbReference type="SUPFAM" id="SSF48208">
    <property type="entry name" value="Six-hairpin glycosidases"/>
    <property type="match status" value="1"/>
</dbReference>
<dbReference type="AlphaFoldDB" id="A0A840YXH4"/>
<dbReference type="Proteomes" id="UP000554342">
    <property type="component" value="Unassembled WGS sequence"/>
</dbReference>
<dbReference type="FunFam" id="1.20.1050.60:FF:000001">
    <property type="entry name" value="Putative alpha-1,2-mannosidase"/>
    <property type="match status" value="1"/>
</dbReference>
<evidence type="ECO:0000256" key="2">
    <source>
        <dbReference type="SAM" id="SignalP"/>
    </source>
</evidence>
<dbReference type="PANTHER" id="PTHR12143:SF39">
    <property type="entry name" value="SECRETED PROTEIN"/>
    <property type="match status" value="1"/>
</dbReference>
<dbReference type="Gene3D" id="2.70.98.10">
    <property type="match status" value="1"/>
</dbReference>
<accession>A0A840YXH4</accession>
<keyword evidence="2" id="KW-0732">Signal</keyword>
<dbReference type="GO" id="GO:0005975">
    <property type="term" value="P:carbohydrate metabolic process"/>
    <property type="evidence" value="ECO:0007669"/>
    <property type="project" value="InterPro"/>
</dbReference>
<evidence type="ECO:0000259" key="3">
    <source>
        <dbReference type="Pfam" id="PF07971"/>
    </source>
</evidence>
<proteinExistence type="predicted"/>
<organism evidence="5 6">
    <name type="scientific">Stakelama sediminis</name>
    <dbReference type="NCBI Taxonomy" id="463200"/>
    <lineage>
        <taxon>Bacteria</taxon>
        <taxon>Pseudomonadati</taxon>
        <taxon>Pseudomonadota</taxon>
        <taxon>Alphaproteobacteria</taxon>
        <taxon>Sphingomonadales</taxon>
        <taxon>Sphingomonadaceae</taxon>
        <taxon>Stakelama</taxon>
    </lineage>
</organism>
<dbReference type="FunFam" id="3.30.2080.10:FF:000001">
    <property type="entry name" value="Alpha-1,2-mannosidase subfamily"/>
    <property type="match status" value="1"/>
</dbReference>
<evidence type="ECO:0000259" key="4">
    <source>
        <dbReference type="Pfam" id="PF17678"/>
    </source>
</evidence>
<reference evidence="5 6" key="1">
    <citation type="submission" date="2020-08" db="EMBL/GenBank/DDBJ databases">
        <title>Genomic Encyclopedia of Type Strains, Phase IV (KMG-IV): sequencing the most valuable type-strain genomes for metagenomic binning, comparative biology and taxonomic classification.</title>
        <authorList>
            <person name="Goeker M."/>
        </authorList>
    </citation>
    <scope>NUCLEOTIDE SEQUENCE [LARGE SCALE GENOMIC DNA]</scope>
    <source>
        <strain evidence="5 6">DSM 27203</strain>
    </source>
</reference>
<dbReference type="RefSeq" id="WP_184001915.1">
    <property type="nucleotide sequence ID" value="NZ_BAABIF010000004.1"/>
</dbReference>
<comment type="caution">
    <text evidence="5">The sequence shown here is derived from an EMBL/GenBank/DDBJ whole genome shotgun (WGS) entry which is preliminary data.</text>
</comment>
<dbReference type="InterPro" id="IPR050883">
    <property type="entry name" value="PNGase"/>
</dbReference>
<protein>
    <submittedName>
        <fullName evidence="5">Putative alpha-1,2-mannosidase</fullName>
    </submittedName>
</protein>
<dbReference type="GO" id="GO:0000224">
    <property type="term" value="F:peptide-N4-(N-acetyl-beta-glucosaminyl)asparagine amidase activity"/>
    <property type="evidence" value="ECO:0007669"/>
    <property type="project" value="TreeGrafter"/>
</dbReference>
<dbReference type="Gene3D" id="1.20.1610.10">
    <property type="entry name" value="alpha-1,2-mannosidases domains"/>
    <property type="match status" value="1"/>
</dbReference>
<keyword evidence="6" id="KW-1185">Reference proteome</keyword>
<feature type="region of interest" description="Disordered" evidence="1">
    <location>
        <begin position="115"/>
        <end position="135"/>
    </location>
</feature>
<dbReference type="InterPro" id="IPR041371">
    <property type="entry name" value="GH92_N"/>
</dbReference>
<evidence type="ECO:0000313" key="5">
    <source>
        <dbReference type="EMBL" id="MBB5718249.1"/>
    </source>
</evidence>
<dbReference type="GO" id="GO:0006516">
    <property type="term" value="P:glycoprotein catabolic process"/>
    <property type="evidence" value="ECO:0007669"/>
    <property type="project" value="TreeGrafter"/>
</dbReference>
<dbReference type="GO" id="GO:0030246">
    <property type="term" value="F:carbohydrate binding"/>
    <property type="evidence" value="ECO:0007669"/>
    <property type="project" value="InterPro"/>
</dbReference>
<evidence type="ECO:0000256" key="1">
    <source>
        <dbReference type="SAM" id="MobiDB-lite"/>
    </source>
</evidence>